<evidence type="ECO:0000313" key="1">
    <source>
        <dbReference type="EMBL" id="KKK78314.1"/>
    </source>
</evidence>
<comment type="caution">
    <text evidence="1">The sequence shown here is derived from an EMBL/GenBank/DDBJ whole genome shotgun (WGS) entry which is preliminary data.</text>
</comment>
<proteinExistence type="predicted"/>
<protein>
    <submittedName>
        <fullName evidence="1">Uncharacterized protein</fullName>
    </submittedName>
</protein>
<dbReference type="AlphaFoldDB" id="A0A0F9AIK9"/>
<dbReference type="EMBL" id="LAZR01054546">
    <property type="protein sequence ID" value="KKK78314.1"/>
    <property type="molecule type" value="Genomic_DNA"/>
</dbReference>
<gene>
    <name evidence="1" type="ORF">LCGC14_2844810</name>
</gene>
<sequence length="276" mass="27598">MIDKAETDTYGDMMVAQGTSGGLTITGYKDADGLAGFALWMRGFLGEAGETGKTTSATGIVNIEAAIKSGTTVGAAGANQNLLSIKNLSTTRFIFDAEAELHCVGAGGTSVYGENASIADALGVTGLITGLGGITLSNGATDADIVNTIVNSGTNLLFGVSDSIASRFIGSSNNYAFWGTTGADGLEWATNNIVRMAIDVVGAVTMGYDLAVMGDTGLGIAVSASAFGVFGAPTTAKASARLPHGSAPTSPADGDIWTTSAGLFVRIDGSTVGPLS</sequence>
<name>A0A0F9AIK9_9ZZZZ</name>
<organism evidence="1">
    <name type="scientific">marine sediment metagenome</name>
    <dbReference type="NCBI Taxonomy" id="412755"/>
    <lineage>
        <taxon>unclassified sequences</taxon>
        <taxon>metagenomes</taxon>
        <taxon>ecological metagenomes</taxon>
    </lineage>
</organism>
<accession>A0A0F9AIK9</accession>
<reference evidence="1" key="1">
    <citation type="journal article" date="2015" name="Nature">
        <title>Complex archaea that bridge the gap between prokaryotes and eukaryotes.</title>
        <authorList>
            <person name="Spang A."/>
            <person name="Saw J.H."/>
            <person name="Jorgensen S.L."/>
            <person name="Zaremba-Niedzwiedzka K."/>
            <person name="Martijn J."/>
            <person name="Lind A.E."/>
            <person name="van Eijk R."/>
            <person name="Schleper C."/>
            <person name="Guy L."/>
            <person name="Ettema T.J."/>
        </authorList>
    </citation>
    <scope>NUCLEOTIDE SEQUENCE</scope>
</reference>